<proteinExistence type="predicted"/>
<gene>
    <name evidence="2" type="ORF">DRB17_07025</name>
</gene>
<evidence type="ECO:0000313" key="3">
    <source>
        <dbReference type="Proteomes" id="UP000253941"/>
    </source>
</evidence>
<evidence type="ECO:0000256" key="1">
    <source>
        <dbReference type="SAM" id="MobiDB-lite"/>
    </source>
</evidence>
<dbReference type="RefSeq" id="WP_114581496.1">
    <property type="nucleotide sequence ID" value="NZ_QPMH01000005.1"/>
</dbReference>
<organism evidence="2 3">
    <name type="scientific">Ferruginivarius sediminum</name>
    <dbReference type="NCBI Taxonomy" id="2661937"/>
    <lineage>
        <taxon>Bacteria</taxon>
        <taxon>Pseudomonadati</taxon>
        <taxon>Pseudomonadota</taxon>
        <taxon>Alphaproteobacteria</taxon>
        <taxon>Rhodospirillales</taxon>
        <taxon>Rhodospirillaceae</taxon>
        <taxon>Ferruginivarius</taxon>
    </lineage>
</organism>
<accession>A0A369TAV2</accession>
<evidence type="ECO:0000313" key="2">
    <source>
        <dbReference type="EMBL" id="RDD62398.1"/>
    </source>
</evidence>
<dbReference type="EMBL" id="QPMH01000005">
    <property type="protein sequence ID" value="RDD62398.1"/>
    <property type="molecule type" value="Genomic_DNA"/>
</dbReference>
<keyword evidence="3" id="KW-1185">Reference proteome</keyword>
<dbReference type="Proteomes" id="UP000253941">
    <property type="component" value="Unassembled WGS sequence"/>
</dbReference>
<protein>
    <submittedName>
        <fullName evidence="2">Uncharacterized protein</fullName>
    </submittedName>
</protein>
<name>A0A369TAV2_9PROT</name>
<comment type="caution">
    <text evidence="2">The sequence shown here is derived from an EMBL/GenBank/DDBJ whole genome shotgun (WGS) entry which is preliminary data.</text>
</comment>
<sequence length="71" mass="7641">MTVKAEGDSMPLKLSEPSGDAARSHASVAEQARRLREAGELLRGAHPEHAAACVFAAVILEAESEPEQFRR</sequence>
<reference evidence="2 3" key="1">
    <citation type="submission" date="2018-07" db="EMBL/GenBank/DDBJ databases">
        <title>Venubactetium sediminum gen. nov., sp. nov., isolated from a marine solar saltern.</title>
        <authorList>
            <person name="Wang S."/>
        </authorList>
    </citation>
    <scope>NUCLEOTIDE SEQUENCE [LARGE SCALE GENOMIC DNA]</scope>
    <source>
        <strain evidence="2 3">WD2A32</strain>
    </source>
</reference>
<dbReference type="AlphaFoldDB" id="A0A369TAV2"/>
<feature type="region of interest" description="Disordered" evidence="1">
    <location>
        <begin position="1"/>
        <end position="32"/>
    </location>
</feature>